<evidence type="ECO:0000313" key="13">
    <source>
        <dbReference type="EMBL" id="GAA0343301.1"/>
    </source>
</evidence>
<dbReference type="PROSITE" id="PS51462">
    <property type="entry name" value="NUDIX"/>
    <property type="match status" value="1"/>
</dbReference>
<reference evidence="14" key="1">
    <citation type="journal article" date="2019" name="Int. J. Syst. Evol. Microbiol.">
        <title>The Global Catalogue of Microorganisms (GCM) 10K type strain sequencing project: providing services to taxonomists for standard genome sequencing and annotation.</title>
        <authorList>
            <consortium name="The Broad Institute Genomics Platform"/>
            <consortium name="The Broad Institute Genome Sequencing Center for Infectious Disease"/>
            <person name="Wu L."/>
            <person name="Ma J."/>
        </authorList>
    </citation>
    <scope>NUCLEOTIDE SEQUENCE [LARGE SCALE GENOMIC DNA]</scope>
    <source>
        <strain evidence="14">JCM 9731</strain>
    </source>
</reference>
<feature type="domain" description="Nudix hydrolase" evidence="12">
    <location>
        <begin position="1"/>
        <end position="127"/>
    </location>
</feature>
<dbReference type="EMBL" id="BAAADJ010000062">
    <property type="protein sequence ID" value="GAA0343301.1"/>
    <property type="molecule type" value="Genomic_DNA"/>
</dbReference>
<dbReference type="PRINTS" id="PR00502">
    <property type="entry name" value="NUDIXFAMILY"/>
</dbReference>
<accession>A0ABP3GEB1</accession>
<gene>
    <name evidence="13" type="ORF">GCM10008967_37180</name>
</gene>
<evidence type="ECO:0000256" key="10">
    <source>
        <dbReference type="ARBA" id="ARBA00035861"/>
    </source>
</evidence>
<dbReference type="InterPro" id="IPR047127">
    <property type="entry name" value="MutT-like"/>
</dbReference>
<name>A0ABP3GEB1_9BACI</name>
<dbReference type="Proteomes" id="UP001500782">
    <property type="component" value="Unassembled WGS sequence"/>
</dbReference>
<comment type="cofactor">
    <cofactor evidence="1">
        <name>Mg(2+)</name>
        <dbReference type="ChEBI" id="CHEBI:18420"/>
    </cofactor>
</comment>
<evidence type="ECO:0000256" key="3">
    <source>
        <dbReference type="ARBA" id="ARBA00022457"/>
    </source>
</evidence>
<evidence type="ECO:0000256" key="2">
    <source>
        <dbReference type="ARBA" id="ARBA00005582"/>
    </source>
</evidence>
<comment type="caution">
    <text evidence="13">The sequence shown here is derived from an EMBL/GenBank/DDBJ whole genome shotgun (WGS) entry which is preliminary data.</text>
</comment>
<dbReference type="InterPro" id="IPR029119">
    <property type="entry name" value="MutY_C"/>
</dbReference>
<dbReference type="RefSeq" id="WP_343802543.1">
    <property type="nucleotide sequence ID" value="NZ_BAAADJ010000062.1"/>
</dbReference>
<evidence type="ECO:0000256" key="4">
    <source>
        <dbReference type="ARBA" id="ARBA00022705"/>
    </source>
</evidence>
<sequence length="132" mass="14958">MKGITVVGAVIRDENNHILCALRSPTMSMPNYWEFPGGKVEVGEDLKEALVREIREELDVEIVVHEKITDVKHQYETVEVHLHTYSCSVRSGEPVAKEHRVLEWVSPEDLEGLRWAPADIPTVEMVSGDLQL</sequence>
<evidence type="ECO:0000313" key="14">
    <source>
        <dbReference type="Proteomes" id="UP001500782"/>
    </source>
</evidence>
<evidence type="ECO:0000256" key="8">
    <source>
        <dbReference type="ARBA" id="ARBA00022842"/>
    </source>
</evidence>
<evidence type="ECO:0000256" key="1">
    <source>
        <dbReference type="ARBA" id="ARBA00001946"/>
    </source>
</evidence>
<dbReference type="Gene3D" id="3.90.79.10">
    <property type="entry name" value="Nucleoside Triphosphate Pyrophosphohydrolase"/>
    <property type="match status" value="1"/>
</dbReference>
<organism evidence="13 14">
    <name type="scientific">Bacillus carboniphilus</name>
    <dbReference type="NCBI Taxonomy" id="86663"/>
    <lineage>
        <taxon>Bacteria</taxon>
        <taxon>Bacillati</taxon>
        <taxon>Bacillota</taxon>
        <taxon>Bacilli</taxon>
        <taxon>Bacillales</taxon>
        <taxon>Bacillaceae</taxon>
        <taxon>Bacillus</taxon>
    </lineage>
</organism>
<keyword evidence="9" id="KW-0234">DNA repair</keyword>
<keyword evidence="6" id="KW-0227">DNA damage</keyword>
<evidence type="ECO:0000256" key="7">
    <source>
        <dbReference type="ARBA" id="ARBA00022801"/>
    </source>
</evidence>
<dbReference type="PROSITE" id="PS00893">
    <property type="entry name" value="NUDIX_BOX"/>
    <property type="match status" value="1"/>
</dbReference>
<dbReference type="InterPro" id="IPR000086">
    <property type="entry name" value="NUDIX_hydrolase_dom"/>
</dbReference>
<dbReference type="InterPro" id="IPR020084">
    <property type="entry name" value="NUDIX_hydrolase_CS"/>
</dbReference>
<dbReference type="PANTHER" id="PTHR47707:SF1">
    <property type="entry name" value="NUDIX HYDROLASE FAMILY PROTEIN"/>
    <property type="match status" value="1"/>
</dbReference>
<keyword evidence="8" id="KW-0460">Magnesium</keyword>
<protein>
    <recommendedName>
        <fullName evidence="11">8-oxo-dGTP diphosphatase</fullName>
        <ecNumber evidence="11">3.6.1.55</ecNumber>
    </recommendedName>
</protein>
<dbReference type="PANTHER" id="PTHR47707">
    <property type="entry name" value="8-OXO-DGTP DIPHOSPHATASE"/>
    <property type="match status" value="1"/>
</dbReference>
<dbReference type="SUPFAM" id="SSF55811">
    <property type="entry name" value="Nudix"/>
    <property type="match status" value="1"/>
</dbReference>
<proteinExistence type="inferred from homology"/>
<evidence type="ECO:0000256" key="6">
    <source>
        <dbReference type="ARBA" id="ARBA00022763"/>
    </source>
</evidence>
<evidence type="ECO:0000259" key="12">
    <source>
        <dbReference type="PROSITE" id="PS51462"/>
    </source>
</evidence>
<evidence type="ECO:0000256" key="5">
    <source>
        <dbReference type="ARBA" id="ARBA00022723"/>
    </source>
</evidence>
<dbReference type="InterPro" id="IPR015797">
    <property type="entry name" value="NUDIX_hydrolase-like_dom_sf"/>
</dbReference>
<keyword evidence="4" id="KW-0235">DNA replication</keyword>
<dbReference type="EC" id="3.6.1.55" evidence="11"/>
<dbReference type="InterPro" id="IPR020476">
    <property type="entry name" value="Nudix_hydrolase"/>
</dbReference>
<dbReference type="CDD" id="cd03425">
    <property type="entry name" value="NUDIX_MutT_NudA_like"/>
    <property type="match status" value="1"/>
</dbReference>
<evidence type="ECO:0000256" key="11">
    <source>
        <dbReference type="ARBA" id="ARBA00038905"/>
    </source>
</evidence>
<keyword evidence="5" id="KW-0479">Metal-binding</keyword>
<keyword evidence="7" id="KW-0378">Hydrolase</keyword>
<keyword evidence="14" id="KW-1185">Reference proteome</keyword>
<dbReference type="Pfam" id="PF14815">
    <property type="entry name" value="NUDIX_4"/>
    <property type="match status" value="1"/>
</dbReference>
<comment type="similarity">
    <text evidence="2">Belongs to the Nudix hydrolase family.</text>
</comment>
<evidence type="ECO:0000256" key="9">
    <source>
        <dbReference type="ARBA" id="ARBA00023204"/>
    </source>
</evidence>
<keyword evidence="3" id="KW-0515">Mutator protein</keyword>
<comment type="catalytic activity">
    <reaction evidence="10">
        <text>8-oxo-dGTP + H2O = 8-oxo-dGMP + diphosphate + H(+)</text>
        <dbReference type="Rhea" id="RHEA:31575"/>
        <dbReference type="ChEBI" id="CHEBI:15377"/>
        <dbReference type="ChEBI" id="CHEBI:15378"/>
        <dbReference type="ChEBI" id="CHEBI:33019"/>
        <dbReference type="ChEBI" id="CHEBI:63224"/>
        <dbReference type="ChEBI" id="CHEBI:77896"/>
        <dbReference type="EC" id="3.6.1.55"/>
    </reaction>
</comment>